<dbReference type="CDD" id="cd05398">
    <property type="entry name" value="NT_ClassII-CCAase"/>
    <property type="match status" value="1"/>
</dbReference>
<evidence type="ECO:0000259" key="5">
    <source>
        <dbReference type="Pfam" id="PF01743"/>
    </source>
</evidence>
<reference evidence="7 8" key="1">
    <citation type="submission" date="2020-01" db="EMBL/GenBank/DDBJ databases">
        <title>Complete genome sequence of a human oral phylogroup 1 Treponema sp. strain ATCC 700766, originally isolated from periodontitis dental plaque.</title>
        <authorList>
            <person name="Chan Y."/>
            <person name="Huo Y.-B."/>
            <person name="Yu X.-L."/>
            <person name="Zeng H."/>
            <person name="Leung W.-K."/>
            <person name="Watt R.M."/>
        </authorList>
    </citation>
    <scope>NUCLEOTIDE SEQUENCE [LARGE SCALE GENOMIC DNA]</scope>
    <source>
        <strain evidence="7 8">OMZ 804</strain>
    </source>
</reference>
<dbReference type="GO" id="GO:0006396">
    <property type="term" value="P:RNA processing"/>
    <property type="evidence" value="ECO:0007669"/>
    <property type="project" value="InterPro"/>
</dbReference>
<dbReference type="GO" id="GO:0003723">
    <property type="term" value="F:RNA binding"/>
    <property type="evidence" value="ECO:0007669"/>
    <property type="project" value="UniProtKB-KW"/>
</dbReference>
<dbReference type="Pfam" id="PF12627">
    <property type="entry name" value="PolyA_pol_RNAbd"/>
    <property type="match status" value="1"/>
</dbReference>
<dbReference type="SUPFAM" id="SSF81301">
    <property type="entry name" value="Nucleotidyltransferase"/>
    <property type="match status" value="1"/>
</dbReference>
<dbReference type="Pfam" id="PF01743">
    <property type="entry name" value="PolyA_pol"/>
    <property type="match status" value="1"/>
</dbReference>
<feature type="domain" description="tRNA nucleotidyltransferase/poly(A) polymerase RNA and SrmB- binding" evidence="6">
    <location>
        <begin position="203"/>
        <end position="250"/>
    </location>
</feature>
<dbReference type="EMBL" id="CP048020">
    <property type="protein sequence ID" value="QHX43008.1"/>
    <property type="molecule type" value="Genomic_DNA"/>
</dbReference>
<dbReference type="Gene3D" id="3.30.460.10">
    <property type="entry name" value="Beta Polymerase, domain 2"/>
    <property type="match status" value="1"/>
</dbReference>
<proteinExistence type="inferred from homology"/>
<dbReference type="GO" id="GO:0043633">
    <property type="term" value="P:polyadenylation-dependent RNA catabolic process"/>
    <property type="evidence" value="ECO:0007669"/>
    <property type="project" value="InterPro"/>
</dbReference>
<dbReference type="InterPro" id="IPR002646">
    <property type="entry name" value="PolA_pol_head_dom"/>
</dbReference>
<dbReference type="InterPro" id="IPR032828">
    <property type="entry name" value="PolyA_RNA-bd"/>
</dbReference>
<feature type="region of interest" description="Disordered" evidence="4">
    <location>
        <begin position="350"/>
        <end position="395"/>
    </location>
</feature>
<keyword evidence="1 3" id="KW-0808">Transferase</keyword>
<dbReference type="KEGG" id="trz:GWP43_05615"/>
<dbReference type="AlphaFoldDB" id="A0A6P1XZR3"/>
<evidence type="ECO:0000256" key="3">
    <source>
        <dbReference type="RuleBase" id="RU003953"/>
    </source>
</evidence>
<evidence type="ECO:0000256" key="1">
    <source>
        <dbReference type="ARBA" id="ARBA00022679"/>
    </source>
</evidence>
<dbReference type="NCBIfam" id="TIGR01942">
    <property type="entry name" value="pcnB"/>
    <property type="match status" value="1"/>
</dbReference>
<evidence type="ECO:0000256" key="4">
    <source>
        <dbReference type="SAM" id="MobiDB-lite"/>
    </source>
</evidence>
<name>A0A6P1XZR3_9SPIR</name>
<dbReference type="InterPro" id="IPR052191">
    <property type="entry name" value="tRNA_ntf/polyA_polymerase_I"/>
</dbReference>
<evidence type="ECO:0000256" key="2">
    <source>
        <dbReference type="ARBA" id="ARBA00022741"/>
    </source>
</evidence>
<dbReference type="EC" id="2.7.7.19" evidence="7"/>
<dbReference type="Gene3D" id="1.10.3090.10">
    <property type="entry name" value="cca-adding enzyme, domain 2"/>
    <property type="match status" value="1"/>
</dbReference>
<dbReference type="GO" id="GO:0000166">
    <property type="term" value="F:nucleotide binding"/>
    <property type="evidence" value="ECO:0007669"/>
    <property type="project" value="UniProtKB-KW"/>
</dbReference>
<evidence type="ECO:0000259" key="6">
    <source>
        <dbReference type="Pfam" id="PF12627"/>
    </source>
</evidence>
<dbReference type="InterPro" id="IPR010206">
    <property type="entry name" value="PolA_pol_I"/>
</dbReference>
<evidence type="ECO:0000313" key="8">
    <source>
        <dbReference type="Proteomes" id="UP000464374"/>
    </source>
</evidence>
<dbReference type="SUPFAM" id="SSF81891">
    <property type="entry name" value="Poly A polymerase C-terminal region-like"/>
    <property type="match status" value="1"/>
</dbReference>
<evidence type="ECO:0000313" key="7">
    <source>
        <dbReference type="EMBL" id="QHX43008.1"/>
    </source>
</evidence>
<dbReference type="Proteomes" id="UP000464374">
    <property type="component" value="Chromosome"/>
</dbReference>
<dbReference type="GO" id="GO:1990817">
    <property type="term" value="F:poly(A) RNA polymerase activity"/>
    <property type="evidence" value="ECO:0007669"/>
    <property type="project" value="UniProtKB-EC"/>
</dbReference>
<dbReference type="PANTHER" id="PTHR43051">
    <property type="entry name" value="POLYNUCLEOTIDE ADENYLYLTRANSFERASE FAMILY PROTEIN"/>
    <property type="match status" value="1"/>
</dbReference>
<dbReference type="RefSeq" id="WP_162663344.1">
    <property type="nucleotide sequence ID" value="NZ_CP048020.1"/>
</dbReference>
<keyword evidence="2" id="KW-0547">Nucleotide-binding</keyword>
<dbReference type="PANTHER" id="PTHR43051:SF1">
    <property type="entry name" value="POLYNUCLEOTIDE ADENYLYLTRANSFERASE FAMILY PROTEIN"/>
    <property type="match status" value="1"/>
</dbReference>
<organism evidence="7 8">
    <name type="scientific">Treponema vincentii</name>
    <dbReference type="NCBI Taxonomy" id="69710"/>
    <lineage>
        <taxon>Bacteria</taxon>
        <taxon>Pseudomonadati</taxon>
        <taxon>Spirochaetota</taxon>
        <taxon>Spirochaetia</taxon>
        <taxon>Spirochaetales</taxon>
        <taxon>Treponemataceae</taxon>
        <taxon>Treponema</taxon>
    </lineage>
</organism>
<accession>A0A6P1XZR3</accession>
<dbReference type="InterPro" id="IPR043519">
    <property type="entry name" value="NT_sf"/>
</dbReference>
<keyword evidence="3" id="KW-0694">RNA-binding</keyword>
<sequence length="395" mass="44970">MLVRYTRNNTNKKLSKALIYTATEHSIDPRKVDGEAIRIINGLHNAGYEAYIVGGAVRDLLIGKTPKDFDIATSAEPARIRKIFKNSRLIGKRFRLVHVFYGPKIYEVSTFRSLEEGSVGNSFGTIDEDVRRRDFTLNALYYDPIKNIIVDYVGGVEDIRKKRLRPIIELSHIFAEDPVRMIRAVKYATITGAAIPLLLRCRIHRDAPLLEYVSPSRLTEEIGKILMSGHAADIFKTLLHYRLFLYLQPLAFSFIEDSPHFSEHYFASMQELDGLIAEHKIQRQGQALVYLIRNFLQLITDWEGEPRAVYKAVYAECRHFVLPMNPQRTELEYAVKYCLRKGGLDIRLTGTAKAKEPSKRRPRGSARQNTVAKQGTRAVGKRGSKPAVPATKPVR</sequence>
<feature type="domain" description="Poly A polymerase head" evidence="5">
    <location>
        <begin position="50"/>
        <end position="165"/>
    </location>
</feature>
<gene>
    <name evidence="7" type="primary">pcnB</name>
    <name evidence="7" type="ORF">GWP43_05615</name>
</gene>
<protein>
    <submittedName>
        <fullName evidence="7">Polynucleotide adenylyltransferase PcnB</fullName>
        <ecNumber evidence="7">2.7.7.19</ecNumber>
    </submittedName>
</protein>
<comment type="similarity">
    <text evidence="3">Belongs to the tRNA nucleotidyltransferase/poly(A) polymerase family.</text>
</comment>
<keyword evidence="7" id="KW-0548">Nucleotidyltransferase</keyword>